<comment type="caution">
    <text evidence="8">The sequence shown here is derived from an EMBL/GenBank/DDBJ whole genome shotgun (WGS) entry which is preliminary data.</text>
</comment>
<evidence type="ECO:0000256" key="3">
    <source>
        <dbReference type="ARBA" id="ARBA00022475"/>
    </source>
</evidence>
<organism evidence="8 9">
    <name type="scientific">Crossiella equi</name>
    <dbReference type="NCBI Taxonomy" id="130796"/>
    <lineage>
        <taxon>Bacteria</taxon>
        <taxon>Bacillati</taxon>
        <taxon>Actinomycetota</taxon>
        <taxon>Actinomycetes</taxon>
        <taxon>Pseudonocardiales</taxon>
        <taxon>Pseudonocardiaceae</taxon>
        <taxon>Crossiella</taxon>
    </lineage>
</organism>
<dbReference type="Proteomes" id="UP001519363">
    <property type="component" value="Unassembled WGS sequence"/>
</dbReference>
<evidence type="ECO:0000256" key="7">
    <source>
        <dbReference type="SAM" id="Phobius"/>
    </source>
</evidence>
<protein>
    <submittedName>
        <fullName evidence="8">Membrane protein YeaQ/YmgE (Transglycosylase-associated protein family)</fullName>
    </submittedName>
</protein>
<keyword evidence="6 7" id="KW-0472">Membrane</keyword>
<accession>A0ABS5APS4</accession>
<evidence type="ECO:0000256" key="2">
    <source>
        <dbReference type="ARBA" id="ARBA00011006"/>
    </source>
</evidence>
<evidence type="ECO:0000256" key="6">
    <source>
        <dbReference type="ARBA" id="ARBA00023136"/>
    </source>
</evidence>
<evidence type="ECO:0000313" key="8">
    <source>
        <dbReference type="EMBL" id="MBP2478431.1"/>
    </source>
</evidence>
<keyword evidence="5 7" id="KW-1133">Transmembrane helix</keyword>
<dbReference type="PANTHER" id="PTHR33884:SF3">
    <property type="entry name" value="UPF0410 PROTEIN YMGE"/>
    <property type="match status" value="1"/>
</dbReference>
<evidence type="ECO:0000313" key="9">
    <source>
        <dbReference type="Proteomes" id="UP001519363"/>
    </source>
</evidence>
<dbReference type="InterPro" id="IPR007341">
    <property type="entry name" value="Transgly_assoc"/>
</dbReference>
<gene>
    <name evidence="8" type="ORF">JOF53_007303</name>
</gene>
<comment type="subcellular location">
    <subcellularLocation>
        <location evidence="1">Cell membrane</location>
        <topology evidence="1">Multi-pass membrane protein</topology>
    </subcellularLocation>
</comment>
<dbReference type="EMBL" id="JAGIOO010000001">
    <property type="protein sequence ID" value="MBP2478431.1"/>
    <property type="molecule type" value="Genomic_DNA"/>
</dbReference>
<reference evidence="8 9" key="1">
    <citation type="submission" date="2021-03" db="EMBL/GenBank/DDBJ databases">
        <title>Sequencing the genomes of 1000 actinobacteria strains.</title>
        <authorList>
            <person name="Klenk H.-P."/>
        </authorList>
    </citation>
    <scope>NUCLEOTIDE SEQUENCE [LARGE SCALE GENOMIC DNA]</scope>
    <source>
        <strain evidence="8 9">DSM 44580</strain>
    </source>
</reference>
<keyword evidence="3" id="KW-1003">Cell membrane</keyword>
<feature type="transmembrane region" description="Helical" evidence="7">
    <location>
        <begin position="31"/>
        <end position="54"/>
    </location>
</feature>
<evidence type="ECO:0000256" key="5">
    <source>
        <dbReference type="ARBA" id="ARBA00022989"/>
    </source>
</evidence>
<dbReference type="PANTHER" id="PTHR33884">
    <property type="entry name" value="UPF0410 PROTEIN YMGE"/>
    <property type="match status" value="1"/>
</dbReference>
<feature type="transmembrane region" description="Helical" evidence="7">
    <location>
        <begin position="66"/>
        <end position="84"/>
    </location>
</feature>
<feature type="transmembrane region" description="Helical" evidence="7">
    <location>
        <begin position="6"/>
        <end position="24"/>
    </location>
</feature>
<evidence type="ECO:0000256" key="1">
    <source>
        <dbReference type="ARBA" id="ARBA00004651"/>
    </source>
</evidence>
<dbReference type="RefSeq" id="WP_086782575.1">
    <property type="nucleotide sequence ID" value="NZ_JAGIOO010000001.1"/>
</dbReference>
<sequence>MNITNIFSALLVGLFIGALARFIVPGRQKIPIYLTILIGIASALVGTLVANALNVGDTEGFDWIEFFIQLGLAAVVVTLAARAWRPRRRE</sequence>
<proteinExistence type="inferred from homology"/>
<evidence type="ECO:0000256" key="4">
    <source>
        <dbReference type="ARBA" id="ARBA00022692"/>
    </source>
</evidence>
<keyword evidence="9" id="KW-1185">Reference proteome</keyword>
<keyword evidence="4 7" id="KW-0812">Transmembrane</keyword>
<comment type="similarity">
    <text evidence="2">Belongs to the UPF0410 family.</text>
</comment>
<name>A0ABS5APS4_9PSEU</name>